<dbReference type="EMBL" id="JAUEDM010000004">
    <property type="protein sequence ID" value="KAK3319207.1"/>
    <property type="molecule type" value="Genomic_DNA"/>
</dbReference>
<dbReference type="Proteomes" id="UP001283341">
    <property type="component" value="Unassembled WGS sequence"/>
</dbReference>
<name>A0AAE0I642_9PEZI</name>
<keyword evidence="4" id="KW-1185">Reference proteome</keyword>
<sequence>MDFSAHDISLSPEFQGLSHMNTIITSHTSNRVLPLTQAHQTPKRKKGPALRDHDWGPHRDRIIDLHITQNLPLQRVADILRSSHGFDATSRISKWSLDKKVKKHEMAFMTQKQLQRELDQSRRRRGICFELRGAPVNNDKIERWKARTGFAPGQTVSVPGCSPALLWGLWYWTASEGGSTVDSHASSDAAAVPSFSIDGVMGSWSDVAEVATDTFSWNWEITDGTHQYQNSARSVSSDGRSEVPADMSTAILPAENHFFRTAETLSWQPGAGPANEPMERDDMSHYLFDDIVLAEVESSDDSLRP</sequence>
<proteinExistence type="predicted"/>
<feature type="domain" description="Clr5" evidence="2">
    <location>
        <begin position="52"/>
        <end position="97"/>
    </location>
</feature>
<dbReference type="AlphaFoldDB" id="A0AAE0I642"/>
<protein>
    <recommendedName>
        <fullName evidence="2">Clr5 domain-containing protein</fullName>
    </recommendedName>
</protein>
<evidence type="ECO:0000313" key="3">
    <source>
        <dbReference type="EMBL" id="KAK3319207.1"/>
    </source>
</evidence>
<dbReference type="InterPro" id="IPR025676">
    <property type="entry name" value="Clr5_dom"/>
</dbReference>
<evidence type="ECO:0000259" key="2">
    <source>
        <dbReference type="Pfam" id="PF14420"/>
    </source>
</evidence>
<dbReference type="PANTHER" id="PTHR38788">
    <property type="entry name" value="CLR5 DOMAIN-CONTAINING PROTEIN"/>
    <property type="match status" value="1"/>
</dbReference>
<dbReference type="PANTHER" id="PTHR38788:SF3">
    <property type="entry name" value="CLR5 DOMAIN-CONTAINING PROTEIN"/>
    <property type="match status" value="1"/>
</dbReference>
<reference evidence="3" key="1">
    <citation type="journal article" date="2023" name="Mol. Phylogenet. Evol.">
        <title>Genome-scale phylogeny and comparative genomics of the fungal order Sordariales.</title>
        <authorList>
            <person name="Hensen N."/>
            <person name="Bonometti L."/>
            <person name="Westerberg I."/>
            <person name="Brannstrom I.O."/>
            <person name="Guillou S."/>
            <person name="Cros-Aarteil S."/>
            <person name="Calhoun S."/>
            <person name="Haridas S."/>
            <person name="Kuo A."/>
            <person name="Mondo S."/>
            <person name="Pangilinan J."/>
            <person name="Riley R."/>
            <person name="LaButti K."/>
            <person name="Andreopoulos B."/>
            <person name="Lipzen A."/>
            <person name="Chen C."/>
            <person name="Yan M."/>
            <person name="Daum C."/>
            <person name="Ng V."/>
            <person name="Clum A."/>
            <person name="Steindorff A."/>
            <person name="Ohm R.A."/>
            <person name="Martin F."/>
            <person name="Silar P."/>
            <person name="Natvig D.O."/>
            <person name="Lalanne C."/>
            <person name="Gautier V."/>
            <person name="Ament-Velasquez S.L."/>
            <person name="Kruys A."/>
            <person name="Hutchinson M.I."/>
            <person name="Powell A.J."/>
            <person name="Barry K."/>
            <person name="Miller A.N."/>
            <person name="Grigoriev I.V."/>
            <person name="Debuchy R."/>
            <person name="Gladieux P."/>
            <person name="Hiltunen Thoren M."/>
            <person name="Johannesson H."/>
        </authorList>
    </citation>
    <scope>NUCLEOTIDE SEQUENCE</scope>
    <source>
        <strain evidence="3">CBS 118394</strain>
    </source>
</reference>
<comment type="caution">
    <text evidence="3">The sequence shown here is derived from an EMBL/GenBank/DDBJ whole genome shotgun (WGS) entry which is preliminary data.</text>
</comment>
<organism evidence="3 4">
    <name type="scientific">Apodospora peruviana</name>
    <dbReference type="NCBI Taxonomy" id="516989"/>
    <lineage>
        <taxon>Eukaryota</taxon>
        <taxon>Fungi</taxon>
        <taxon>Dikarya</taxon>
        <taxon>Ascomycota</taxon>
        <taxon>Pezizomycotina</taxon>
        <taxon>Sordariomycetes</taxon>
        <taxon>Sordariomycetidae</taxon>
        <taxon>Sordariales</taxon>
        <taxon>Lasiosphaeriaceae</taxon>
        <taxon>Apodospora</taxon>
    </lineage>
</organism>
<evidence type="ECO:0000313" key="4">
    <source>
        <dbReference type="Proteomes" id="UP001283341"/>
    </source>
</evidence>
<accession>A0AAE0I642</accession>
<dbReference type="Pfam" id="PF14420">
    <property type="entry name" value="Clr5"/>
    <property type="match status" value="1"/>
</dbReference>
<gene>
    <name evidence="3" type="ORF">B0H66DRAFT_533707</name>
</gene>
<reference evidence="3" key="2">
    <citation type="submission" date="2023-06" db="EMBL/GenBank/DDBJ databases">
        <authorList>
            <consortium name="Lawrence Berkeley National Laboratory"/>
            <person name="Haridas S."/>
            <person name="Hensen N."/>
            <person name="Bonometti L."/>
            <person name="Westerberg I."/>
            <person name="Brannstrom I.O."/>
            <person name="Guillou S."/>
            <person name="Cros-Aarteil S."/>
            <person name="Calhoun S."/>
            <person name="Kuo A."/>
            <person name="Mondo S."/>
            <person name="Pangilinan J."/>
            <person name="Riley R."/>
            <person name="Labutti K."/>
            <person name="Andreopoulos B."/>
            <person name="Lipzen A."/>
            <person name="Chen C."/>
            <person name="Yanf M."/>
            <person name="Daum C."/>
            <person name="Ng V."/>
            <person name="Clum A."/>
            <person name="Steindorff A."/>
            <person name="Ohm R."/>
            <person name="Martin F."/>
            <person name="Silar P."/>
            <person name="Natvig D."/>
            <person name="Lalanne C."/>
            <person name="Gautier V."/>
            <person name="Ament-Velasquez S.L."/>
            <person name="Kruys A."/>
            <person name="Hutchinson M.I."/>
            <person name="Powell A.J."/>
            <person name="Barry K."/>
            <person name="Miller A.N."/>
            <person name="Grigoriev I.V."/>
            <person name="Debuchy R."/>
            <person name="Gladieux P."/>
            <person name="Thoren M.H."/>
            <person name="Johannesson H."/>
        </authorList>
    </citation>
    <scope>NUCLEOTIDE SEQUENCE</scope>
    <source>
        <strain evidence="3">CBS 118394</strain>
    </source>
</reference>
<evidence type="ECO:0000256" key="1">
    <source>
        <dbReference type="SAM" id="MobiDB-lite"/>
    </source>
</evidence>
<feature type="region of interest" description="Disordered" evidence="1">
    <location>
        <begin position="36"/>
        <end position="55"/>
    </location>
</feature>